<reference evidence="3" key="1">
    <citation type="submission" date="2020-04" db="EMBL/GenBank/DDBJ databases">
        <authorList>
            <person name="Chiriac C."/>
            <person name="Salcher M."/>
            <person name="Ghai R."/>
            <person name="Kavagutti S V."/>
        </authorList>
    </citation>
    <scope>NUCLEOTIDE SEQUENCE</scope>
</reference>
<name>A0A6J5KU62_9CAUD</name>
<accession>A0A6J5KU62</accession>
<organism evidence="3">
    <name type="scientific">uncultured Caudovirales phage</name>
    <dbReference type="NCBI Taxonomy" id="2100421"/>
    <lineage>
        <taxon>Viruses</taxon>
        <taxon>Duplodnaviria</taxon>
        <taxon>Heunggongvirae</taxon>
        <taxon>Uroviricota</taxon>
        <taxon>Caudoviricetes</taxon>
        <taxon>Peduoviridae</taxon>
        <taxon>Maltschvirus</taxon>
        <taxon>Maltschvirus maltsch</taxon>
    </lineage>
</organism>
<protein>
    <submittedName>
        <fullName evidence="3">Uncharacterized protein</fullName>
    </submittedName>
</protein>
<proteinExistence type="predicted"/>
<keyword evidence="1" id="KW-0472">Membrane</keyword>
<evidence type="ECO:0000313" key="3">
    <source>
        <dbReference type="EMBL" id="CAB4124427.1"/>
    </source>
</evidence>
<gene>
    <name evidence="4" type="ORF">UFOVP234_44</name>
    <name evidence="2" type="ORF">UFOVP35_28</name>
    <name evidence="3" type="ORF">UFOVP52_19</name>
</gene>
<keyword evidence="1" id="KW-0812">Transmembrane</keyword>
<dbReference type="EMBL" id="LR796190">
    <property type="protein sequence ID" value="CAB4124427.1"/>
    <property type="molecule type" value="Genomic_DNA"/>
</dbReference>
<feature type="transmembrane region" description="Helical" evidence="1">
    <location>
        <begin position="6"/>
        <end position="26"/>
    </location>
</feature>
<sequence>MDMQMVVNGLAAVVGAAFGFWLKIVWNAISDLSKDISILTKDLHQDYVRRDDFLEAIKRIEQSCDRIFDKLDKKADK</sequence>
<evidence type="ECO:0000256" key="1">
    <source>
        <dbReference type="SAM" id="Phobius"/>
    </source>
</evidence>
<dbReference type="EMBL" id="LR798280">
    <property type="protein sequence ID" value="CAB5219846.1"/>
    <property type="molecule type" value="Genomic_DNA"/>
</dbReference>
<keyword evidence="1" id="KW-1133">Transmembrane helix</keyword>
<dbReference type="EMBL" id="LR796166">
    <property type="protein sequence ID" value="CAB4122524.1"/>
    <property type="molecule type" value="Genomic_DNA"/>
</dbReference>
<evidence type="ECO:0000313" key="4">
    <source>
        <dbReference type="EMBL" id="CAB5219846.1"/>
    </source>
</evidence>
<evidence type="ECO:0000313" key="2">
    <source>
        <dbReference type="EMBL" id="CAB4122524.1"/>
    </source>
</evidence>